<dbReference type="Proteomes" id="UP001596298">
    <property type="component" value="Unassembled WGS sequence"/>
</dbReference>
<evidence type="ECO:0000256" key="1">
    <source>
        <dbReference type="ARBA" id="ARBA00004651"/>
    </source>
</evidence>
<comment type="subcellular location">
    <subcellularLocation>
        <location evidence="1 7">Cell membrane</location>
        <topology evidence="1 7">Multi-pass membrane protein</topology>
    </subcellularLocation>
</comment>
<evidence type="ECO:0000256" key="7">
    <source>
        <dbReference type="RuleBase" id="RU363032"/>
    </source>
</evidence>
<name>A0ABW2AIT5_9MICO</name>
<dbReference type="EMBL" id="JBHSWH010000001">
    <property type="protein sequence ID" value="MFC6706828.1"/>
    <property type="molecule type" value="Genomic_DNA"/>
</dbReference>
<evidence type="ECO:0000256" key="3">
    <source>
        <dbReference type="ARBA" id="ARBA00022475"/>
    </source>
</evidence>
<evidence type="ECO:0000313" key="9">
    <source>
        <dbReference type="EMBL" id="MFC6706828.1"/>
    </source>
</evidence>
<feature type="transmembrane region" description="Helical" evidence="7">
    <location>
        <begin position="12"/>
        <end position="33"/>
    </location>
</feature>
<gene>
    <name evidence="9" type="ORF">ACFQDH_16595</name>
</gene>
<keyword evidence="5 7" id="KW-1133">Transmembrane helix</keyword>
<dbReference type="Pfam" id="PF00528">
    <property type="entry name" value="BPD_transp_1"/>
    <property type="match status" value="1"/>
</dbReference>
<dbReference type="Gene3D" id="1.10.3720.10">
    <property type="entry name" value="MetI-like"/>
    <property type="match status" value="1"/>
</dbReference>
<keyword evidence="3" id="KW-1003">Cell membrane</keyword>
<feature type="transmembrane region" description="Helical" evidence="7">
    <location>
        <begin position="104"/>
        <end position="125"/>
    </location>
</feature>
<dbReference type="PANTHER" id="PTHR43163:SF6">
    <property type="entry name" value="DIPEPTIDE TRANSPORT SYSTEM PERMEASE PROTEIN DPPB-RELATED"/>
    <property type="match status" value="1"/>
</dbReference>
<dbReference type="SUPFAM" id="SSF161098">
    <property type="entry name" value="MetI-like"/>
    <property type="match status" value="1"/>
</dbReference>
<comment type="similarity">
    <text evidence="7">Belongs to the binding-protein-dependent transport system permease family.</text>
</comment>
<dbReference type="InterPro" id="IPR045621">
    <property type="entry name" value="BPD_transp_1_N"/>
</dbReference>
<evidence type="ECO:0000256" key="4">
    <source>
        <dbReference type="ARBA" id="ARBA00022692"/>
    </source>
</evidence>
<feature type="transmembrane region" description="Helical" evidence="7">
    <location>
        <begin position="229"/>
        <end position="255"/>
    </location>
</feature>
<protein>
    <submittedName>
        <fullName evidence="9">ABC transporter permease</fullName>
    </submittedName>
</protein>
<sequence>MSGFAAYLVRRLVSSVVTLLGVIAVVVAMVQALPGDPARVIAGIQATPEQVAKVRQSMGLNEPVYVQFWRYIQGLLHGNMGTSARTGGSVSSLVATALPFTLELAILGTVFGVVFGIALGVVAATHKGKWADALGSMIGVAGVSMPVYWLGILLITVFSVDLKLLPVGGAATVSSVILPSVTLGVFSMAVVSRMTRSTMLDTLDQDYVRTVRAKGVRERTAVRHALRNAFIPILTVIGLQFGTLLGGAVLTETVFSWPGIGQLLVTSINARDFPAVQGIVLTFAAMFVIVNIITDLLYSVVDPRVRLYR</sequence>
<evidence type="ECO:0000256" key="6">
    <source>
        <dbReference type="ARBA" id="ARBA00023136"/>
    </source>
</evidence>
<evidence type="ECO:0000256" key="5">
    <source>
        <dbReference type="ARBA" id="ARBA00022989"/>
    </source>
</evidence>
<dbReference type="PROSITE" id="PS50928">
    <property type="entry name" value="ABC_TM1"/>
    <property type="match status" value="1"/>
</dbReference>
<comment type="caution">
    <text evidence="9">The sequence shown here is derived from an EMBL/GenBank/DDBJ whole genome shotgun (WGS) entry which is preliminary data.</text>
</comment>
<feature type="transmembrane region" description="Helical" evidence="7">
    <location>
        <begin position="137"/>
        <end position="158"/>
    </location>
</feature>
<dbReference type="RefSeq" id="WP_382403509.1">
    <property type="nucleotide sequence ID" value="NZ_JBHSWH010000001.1"/>
</dbReference>
<keyword evidence="2 7" id="KW-0813">Transport</keyword>
<keyword evidence="6 7" id="KW-0472">Membrane</keyword>
<evidence type="ECO:0000313" key="10">
    <source>
        <dbReference type="Proteomes" id="UP001596298"/>
    </source>
</evidence>
<feature type="transmembrane region" description="Helical" evidence="7">
    <location>
        <begin position="170"/>
        <end position="191"/>
    </location>
</feature>
<dbReference type="InterPro" id="IPR035906">
    <property type="entry name" value="MetI-like_sf"/>
</dbReference>
<organism evidence="9 10">
    <name type="scientific">Flexivirga alba</name>
    <dbReference type="NCBI Taxonomy" id="702742"/>
    <lineage>
        <taxon>Bacteria</taxon>
        <taxon>Bacillati</taxon>
        <taxon>Actinomycetota</taxon>
        <taxon>Actinomycetes</taxon>
        <taxon>Micrococcales</taxon>
        <taxon>Dermacoccaceae</taxon>
        <taxon>Flexivirga</taxon>
    </lineage>
</organism>
<reference evidence="10" key="1">
    <citation type="journal article" date="2019" name="Int. J. Syst. Evol. Microbiol.">
        <title>The Global Catalogue of Microorganisms (GCM) 10K type strain sequencing project: providing services to taxonomists for standard genome sequencing and annotation.</title>
        <authorList>
            <consortium name="The Broad Institute Genomics Platform"/>
            <consortium name="The Broad Institute Genome Sequencing Center for Infectious Disease"/>
            <person name="Wu L."/>
            <person name="Ma J."/>
        </authorList>
    </citation>
    <scope>NUCLEOTIDE SEQUENCE [LARGE SCALE GENOMIC DNA]</scope>
    <source>
        <strain evidence="10">CCUG 58127</strain>
    </source>
</reference>
<dbReference type="InterPro" id="IPR000515">
    <property type="entry name" value="MetI-like"/>
</dbReference>
<evidence type="ECO:0000256" key="2">
    <source>
        <dbReference type="ARBA" id="ARBA00022448"/>
    </source>
</evidence>
<proteinExistence type="inferred from homology"/>
<dbReference type="PANTHER" id="PTHR43163">
    <property type="entry name" value="DIPEPTIDE TRANSPORT SYSTEM PERMEASE PROTEIN DPPB-RELATED"/>
    <property type="match status" value="1"/>
</dbReference>
<accession>A0ABW2AIT5</accession>
<keyword evidence="10" id="KW-1185">Reference proteome</keyword>
<evidence type="ECO:0000259" key="8">
    <source>
        <dbReference type="PROSITE" id="PS50928"/>
    </source>
</evidence>
<dbReference type="CDD" id="cd06261">
    <property type="entry name" value="TM_PBP2"/>
    <property type="match status" value="1"/>
</dbReference>
<feature type="transmembrane region" description="Helical" evidence="7">
    <location>
        <begin position="275"/>
        <end position="301"/>
    </location>
</feature>
<keyword evidence="4 7" id="KW-0812">Transmembrane</keyword>
<feature type="domain" description="ABC transmembrane type-1" evidence="8">
    <location>
        <begin position="98"/>
        <end position="298"/>
    </location>
</feature>
<dbReference type="Pfam" id="PF19300">
    <property type="entry name" value="BPD_transp_1_N"/>
    <property type="match status" value="1"/>
</dbReference>